<dbReference type="AlphaFoldDB" id="A0A369BIH3"/>
<gene>
    <name evidence="1" type="ORF">DFR58_103251</name>
</gene>
<comment type="caution">
    <text evidence="1">The sequence shown here is derived from an EMBL/GenBank/DDBJ whole genome shotgun (WGS) entry which is preliminary data.</text>
</comment>
<dbReference type="EMBL" id="QPJT01000003">
    <property type="protein sequence ID" value="RCX19504.1"/>
    <property type="molecule type" value="Genomic_DNA"/>
</dbReference>
<protein>
    <submittedName>
        <fullName evidence="1">Uncharacterized protein</fullName>
    </submittedName>
</protein>
<accession>A0A369BIH3</accession>
<dbReference type="OrthoDB" id="8910972at2"/>
<keyword evidence="2" id="KW-1185">Reference proteome</keyword>
<dbReference type="Proteomes" id="UP000253034">
    <property type="component" value="Unassembled WGS sequence"/>
</dbReference>
<evidence type="ECO:0000313" key="1">
    <source>
        <dbReference type="EMBL" id="RCX19504.1"/>
    </source>
</evidence>
<name>A0A369BIH3_9FIRM</name>
<dbReference type="SUPFAM" id="SSF52540">
    <property type="entry name" value="P-loop containing nucleoside triphosphate hydrolases"/>
    <property type="match status" value="1"/>
</dbReference>
<reference evidence="1 2" key="1">
    <citation type="submission" date="2018-07" db="EMBL/GenBank/DDBJ databases">
        <title>Genomic Encyclopedia of Type Strains, Phase IV (KMG-IV): sequencing the most valuable type-strain genomes for metagenomic binning, comparative biology and taxonomic classification.</title>
        <authorList>
            <person name="Goeker M."/>
        </authorList>
    </citation>
    <scope>NUCLEOTIDE SEQUENCE [LARGE SCALE GENOMIC DNA]</scope>
    <source>
        <strain evidence="1 2">DSM 27016</strain>
    </source>
</reference>
<proteinExistence type="predicted"/>
<organism evidence="1 2">
    <name type="scientific">Anaerobacterium chartisolvens</name>
    <dbReference type="NCBI Taxonomy" id="1297424"/>
    <lineage>
        <taxon>Bacteria</taxon>
        <taxon>Bacillati</taxon>
        <taxon>Bacillota</taxon>
        <taxon>Clostridia</taxon>
        <taxon>Eubacteriales</taxon>
        <taxon>Oscillospiraceae</taxon>
        <taxon>Anaerobacterium</taxon>
    </lineage>
</organism>
<dbReference type="InterPro" id="IPR027417">
    <property type="entry name" value="P-loop_NTPase"/>
</dbReference>
<evidence type="ECO:0000313" key="2">
    <source>
        <dbReference type="Proteomes" id="UP000253034"/>
    </source>
</evidence>
<sequence>MFFNNSDLEIMIGNANRFESLIHDLILSESILCGIPLDKINWDYRTNVGDGGRDIEINVASTNESRSFMPLTKSYWSIKSGKDGLEPSTLENEVCKHPKVLDYLKSNSSYVWCVAVPVNNNYRDKLRDKADMLSQKYEFNKDLIHFMYNDTITAWINKYPGIIPKYFPSLPLRWKTINEWIKDNKFFKVPWVDISNRSTLITRIIDHFYGTFSPNILHLVGQSGIGKSRTVNEACKKEKLLESVLYFENIDCFTSGYERYITRDESIHSLVIIDDVTIEEWNKLYNRLSEYNKRIRIVTIGPLPKGRGDFYDENILLVTPPDDNDDITKVIQSYDSSISKEQSEEIAKWSDCDLRLALLLSESYKRDPGLRNKPIQNVQEIFNRILKLYKNDIGDINEFRKFYEIFSMLVDLGYKNKYRKELTYISNYFGKPETDFDRAINLAISCGLGNSKGDFFEATPRALARFVFENWTWDIIKHSVTKFIKGMPTYQMQKRFFERGQECNSKLREEVNSALAEWFREEFAEYDISLIFTREASRVFLTYTELDPENGLAWLRKSVEIAPAQILLSFDGKTDGSGGWRGRRQAVWLCEHLACFPEYFYTCESILFRLALFETENDIGNNSTVIWQGLFLPVMSWTAIPFEDRLNILLKRLSNANMDELYLVANACVKLLQDRISRMIPPKVIGGRLTPEEWRPKTYKELYDLRKDAASRIIYAVKGLRPEKQDIPTRLIIENIQVFLKNDCFDLLCGWFTLQALNEEQSRLLRKKLDEYISFLELNNDKDKNNGIHKELNDIKKWRNSLEPITLESEIKEVTSRGYWSLRNVLGDNDRSKTYQLLAENTLNNIHVLDNLWDWFKSKDAISSRFFGMKLGYLDKKHILYPIFMPKLLSELITDLIDGYIYGILEREGCIPEFITNDLDKLAPTYPKQLIIITINSDCSEHGFKRLLMGIPLAGENVSQLLFGLASNPWSSFLSDNQKNEVLRLLISLAENNDQYAYKTALELLALWNHDKKENLIEPLASAALYILKHCIDKNCIFDDHYWNKVASMLPDTFLIEKIDILTIALVNWELGLHLLQDDALESLIEVAKVRPNEVMQSLGLKINDVKYKDIFFISVFRRLFEAIGLDVVKRWIQSNGIEAGRAIARHIQSPEPTETIPDYIPPLTEWLLTEFENDDRFFREFCAGRHSFESFSGPASDRFKEIYKNVSPYLNHKLRRIREWAEYEIDRAKENMEWDKKHDAEFDRG</sequence>
<dbReference type="RefSeq" id="WP_114296557.1">
    <property type="nucleotide sequence ID" value="NZ_QPJT01000003.1"/>
</dbReference>